<dbReference type="AlphaFoldDB" id="A0A6G0ZRH1"/>
<dbReference type="EMBL" id="VUJU01000017">
    <property type="protein sequence ID" value="KAF0773979.1"/>
    <property type="molecule type" value="Genomic_DNA"/>
</dbReference>
<keyword evidence="1" id="KW-0695">RNA-directed DNA polymerase</keyword>
<accession>A0A6G0ZRH1</accession>
<comment type="caution">
    <text evidence="1">The sequence shown here is derived from an EMBL/GenBank/DDBJ whole genome shotgun (WGS) entry which is preliminary data.</text>
</comment>
<keyword evidence="1" id="KW-0548">Nucleotidyltransferase</keyword>
<keyword evidence="1" id="KW-0808">Transferase</keyword>
<name>A0A6G0ZRH1_APHCR</name>
<evidence type="ECO:0000313" key="1">
    <source>
        <dbReference type="EMBL" id="KAF0773979.1"/>
    </source>
</evidence>
<dbReference type="GO" id="GO:0003964">
    <property type="term" value="F:RNA-directed DNA polymerase activity"/>
    <property type="evidence" value="ECO:0007669"/>
    <property type="project" value="UniProtKB-KW"/>
</dbReference>
<evidence type="ECO:0000313" key="2">
    <source>
        <dbReference type="Proteomes" id="UP000478052"/>
    </source>
</evidence>
<dbReference type="Proteomes" id="UP000478052">
    <property type="component" value="Unassembled WGS sequence"/>
</dbReference>
<proteinExistence type="predicted"/>
<organism evidence="1 2">
    <name type="scientific">Aphis craccivora</name>
    <name type="common">Cowpea aphid</name>
    <dbReference type="NCBI Taxonomy" id="307492"/>
    <lineage>
        <taxon>Eukaryota</taxon>
        <taxon>Metazoa</taxon>
        <taxon>Ecdysozoa</taxon>
        <taxon>Arthropoda</taxon>
        <taxon>Hexapoda</taxon>
        <taxon>Insecta</taxon>
        <taxon>Pterygota</taxon>
        <taxon>Neoptera</taxon>
        <taxon>Paraneoptera</taxon>
        <taxon>Hemiptera</taxon>
        <taxon>Sternorrhyncha</taxon>
        <taxon>Aphidomorpha</taxon>
        <taxon>Aphidoidea</taxon>
        <taxon>Aphididae</taxon>
        <taxon>Aphidini</taxon>
        <taxon>Aphis</taxon>
        <taxon>Aphis</taxon>
    </lineage>
</organism>
<sequence length="89" mass="10663">MYKSIIRPVWTYIIQVWDTSSPRYFSKNNLHKGLKMFTFNRLEKLYYIPFHTKLSFHISGQVTLLSTNCYKSDVDTIILVKFKPIKIKQ</sequence>
<gene>
    <name evidence="1" type="ORF">FWK35_00000221</name>
</gene>
<dbReference type="OrthoDB" id="8046321at2759"/>
<keyword evidence="2" id="KW-1185">Reference proteome</keyword>
<reference evidence="1 2" key="1">
    <citation type="submission" date="2019-08" db="EMBL/GenBank/DDBJ databases">
        <title>Whole genome of Aphis craccivora.</title>
        <authorList>
            <person name="Voronova N.V."/>
            <person name="Shulinski R.S."/>
            <person name="Bandarenka Y.V."/>
            <person name="Zhorov D.G."/>
            <person name="Warner D."/>
        </authorList>
    </citation>
    <scope>NUCLEOTIDE SEQUENCE [LARGE SCALE GENOMIC DNA]</scope>
    <source>
        <strain evidence="1">180601</strain>
        <tissue evidence="1">Whole Body</tissue>
    </source>
</reference>
<protein>
    <submittedName>
        <fullName evidence="1">Putative RNA-directed DNA polymerase</fullName>
    </submittedName>
</protein>